<dbReference type="InterPro" id="IPR006467">
    <property type="entry name" value="MiaB-like_bact"/>
</dbReference>
<evidence type="ECO:0000256" key="7">
    <source>
        <dbReference type="ARBA" id="ARBA00022723"/>
    </source>
</evidence>
<dbReference type="InterPro" id="IPR007197">
    <property type="entry name" value="rSAM"/>
</dbReference>
<accession>A0ABS6E5R8</accession>
<keyword evidence="16" id="KW-1185">Reference proteome</keyword>
<dbReference type="NCBIfam" id="TIGR01574">
    <property type="entry name" value="miaB-methiolase"/>
    <property type="match status" value="1"/>
</dbReference>
<dbReference type="EC" id="2.8.4.5" evidence="3"/>
<dbReference type="Pfam" id="PF04055">
    <property type="entry name" value="Radical_SAM"/>
    <property type="match status" value="1"/>
</dbReference>
<feature type="domain" description="TRAM" evidence="12">
    <location>
        <begin position="395"/>
        <end position="458"/>
    </location>
</feature>
<feature type="domain" description="Radical SAM core" evidence="14">
    <location>
        <begin position="163"/>
        <end position="392"/>
    </location>
</feature>
<dbReference type="CDD" id="cd01335">
    <property type="entry name" value="Radical_SAM"/>
    <property type="match status" value="1"/>
</dbReference>
<dbReference type="Proteomes" id="UP000749471">
    <property type="component" value="Unassembled WGS sequence"/>
</dbReference>
<dbReference type="SFLD" id="SFLDG01061">
    <property type="entry name" value="methylthiotransferase"/>
    <property type="match status" value="1"/>
</dbReference>
<dbReference type="RefSeq" id="WP_216519236.1">
    <property type="nucleotide sequence ID" value="NZ_JAHLPM010000007.1"/>
</dbReference>
<dbReference type="NCBIfam" id="TIGR00089">
    <property type="entry name" value="MiaB/RimO family radical SAM methylthiotransferase"/>
    <property type="match status" value="1"/>
</dbReference>
<evidence type="ECO:0000256" key="8">
    <source>
        <dbReference type="ARBA" id="ARBA00023004"/>
    </source>
</evidence>
<keyword evidence="5" id="KW-0808">Transferase</keyword>
<dbReference type="PROSITE" id="PS51918">
    <property type="entry name" value="RADICAL_SAM"/>
    <property type="match status" value="1"/>
</dbReference>
<comment type="function">
    <text evidence="2">Catalyzes the methylthiolation of N6-threonylcarbamoyladenosine (t(6)A), leading to the formation of 2-methylthio-N6-threonylcarbamoyladenosine (ms(2)t(6)A) at position 37 in tRNAs that read codons beginning with adenine.</text>
</comment>
<dbReference type="NCBIfam" id="TIGR01579">
    <property type="entry name" value="MiaB-like-C"/>
    <property type="match status" value="1"/>
</dbReference>
<dbReference type="InterPro" id="IPR013848">
    <property type="entry name" value="Methylthiotransferase_N"/>
</dbReference>
<dbReference type="Pfam" id="PF00919">
    <property type="entry name" value="UPF0004"/>
    <property type="match status" value="1"/>
</dbReference>
<keyword evidence="9" id="KW-0411">Iron-sulfur</keyword>
<dbReference type="SFLD" id="SFLDG01082">
    <property type="entry name" value="B12-binding_domain_containing"/>
    <property type="match status" value="1"/>
</dbReference>
<dbReference type="PROSITE" id="PS01278">
    <property type="entry name" value="MTTASE_RADICAL"/>
    <property type="match status" value="1"/>
</dbReference>
<dbReference type="EMBL" id="JAHLPM010000007">
    <property type="protein sequence ID" value="MBU5438268.1"/>
    <property type="molecule type" value="Genomic_DNA"/>
</dbReference>
<keyword evidence="4" id="KW-0004">4Fe-4S</keyword>
<gene>
    <name evidence="15" type="primary">mtaB</name>
    <name evidence="15" type="ORF">KQI42_09625</name>
</gene>
<evidence type="ECO:0000256" key="6">
    <source>
        <dbReference type="ARBA" id="ARBA00022691"/>
    </source>
</evidence>
<dbReference type="PROSITE" id="PS51449">
    <property type="entry name" value="MTTASE_N"/>
    <property type="match status" value="1"/>
</dbReference>
<dbReference type="SFLD" id="SFLDS00029">
    <property type="entry name" value="Radical_SAM"/>
    <property type="match status" value="1"/>
</dbReference>
<dbReference type="InterPro" id="IPR002792">
    <property type="entry name" value="TRAM_dom"/>
</dbReference>
<evidence type="ECO:0000313" key="16">
    <source>
        <dbReference type="Proteomes" id="UP000749471"/>
    </source>
</evidence>
<proteinExistence type="predicted"/>
<evidence type="ECO:0000259" key="14">
    <source>
        <dbReference type="PROSITE" id="PS51918"/>
    </source>
</evidence>
<evidence type="ECO:0000256" key="4">
    <source>
        <dbReference type="ARBA" id="ARBA00022485"/>
    </source>
</evidence>
<comment type="catalytic activity">
    <reaction evidence="11">
        <text>N(6)-L-threonylcarbamoyladenosine(37) in tRNA + (sulfur carrier)-SH + AH2 + 2 S-adenosyl-L-methionine = 2-methylsulfanyl-N(6)-L-threonylcarbamoyladenosine(37) in tRNA + (sulfur carrier)-H + 5'-deoxyadenosine + L-methionine + A + S-adenosyl-L-homocysteine + 2 H(+)</text>
        <dbReference type="Rhea" id="RHEA:37075"/>
        <dbReference type="Rhea" id="RHEA-COMP:10163"/>
        <dbReference type="Rhea" id="RHEA-COMP:11092"/>
        <dbReference type="Rhea" id="RHEA-COMP:14737"/>
        <dbReference type="Rhea" id="RHEA-COMP:14739"/>
        <dbReference type="ChEBI" id="CHEBI:13193"/>
        <dbReference type="ChEBI" id="CHEBI:15378"/>
        <dbReference type="ChEBI" id="CHEBI:17319"/>
        <dbReference type="ChEBI" id="CHEBI:17499"/>
        <dbReference type="ChEBI" id="CHEBI:29917"/>
        <dbReference type="ChEBI" id="CHEBI:57844"/>
        <dbReference type="ChEBI" id="CHEBI:57856"/>
        <dbReference type="ChEBI" id="CHEBI:59789"/>
        <dbReference type="ChEBI" id="CHEBI:64428"/>
        <dbReference type="ChEBI" id="CHEBI:74418"/>
        <dbReference type="ChEBI" id="CHEBI:74420"/>
        <dbReference type="EC" id="2.8.4.5"/>
    </reaction>
</comment>
<sequence length="459" mass="52359">MGENKNRKTKLNLDNNEVSSKDKSKKTVCILTLGCKVNQYETEAMEEMFQKNEYAIVRGEDTADVYVINTCTVTNLSDRKSRQFIRRAKKLNKDSIMAVVGCYSQVAPQEVEKIQGVDVIIGTTDRHKIVELCEEAKKRNQRINIVKSIKSHKEFENINIDNIKSKTRAYIKIQDGCNQFCSYCIIPYARGPIRSRSLENIIREAEKLSKAGFKEVVLTGIHVASYGKDIGGITLLDVIEKVNQVEGIERIRLSSIEPTLINENFMKTIVDLGKVCDHFHLSLQSGSDSVLKRMNRKYTTKEYRDIVNLIRHYMPNAGITTDIIVGFPGETEEEFNETYEFIKEIGFSRIHVFKYSPRKGTPASGYKDQVDGTIKHIRSEKLIKLGEDLMMKFNSTFLGSSLNVLFEEESKDQPTFLEGYTTNYIRVKAEVSKDLEGKIIPLEIIDAKEEILIGKIKDF</sequence>
<dbReference type="PROSITE" id="PS50926">
    <property type="entry name" value="TRAM"/>
    <property type="match status" value="1"/>
</dbReference>
<keyword evidence="6" id="KW-0949">S-adenosyl-L-methionine</keyword>
<evidence type="ECO:0000259" key="13">
    <source>
        <dbReference type="PROSITE" id="PS51449"/>
    </source>
</evidence>
<evidence type="ECO:0000259" key="12">
    <source>
        <dbReference type="PROSITE" id="PS50926"/>
    </source>
</evidence>
<dbReference type="InterPro" id="IPR005839">
    <property type="entry name" value="Methylthiotransferase"/>
</dbReference>
<keyword evidence="8" id="KW-0408">Iron</keyword>
<comment type="cofactor">
    <cofactor evidence="1">
        <name>[4Fe-4S] cluster</name>
        <dbReference type="ChEBI" id="CHEBI:49883"/>
    </cofactor>
</comment>
<evidence type="ECO:0000256" key="2">
    <source>
        <dbReference type="ARBA" id="ARBA00002399"/>
    </source>
</evidence>
<comment type="caution">
    <text evidence="15">The sequence shown here is derived from an EMBL/GenBank/DDBJ whole genome shotgun (WGS) entry which is preliminary data.</text>
</comment>
<name>A0ABS6E5R8_9FIRM</name>
<feature type="domain" description="MTTase N-terminal" evidence="13">
    <location>
        <begin position="26"/>
        <end position="138"/>
    </location>
</feature>
<evidence type="ECO:0000256" key="1">
    <source>
        <dbReference type="ARBA" id="ARBA00001966"/>
    </source>
</evidence>
<dbReference type="PANTHER" id="PTHR11918">
    <property type="entry name" value="RADICAL SAM PROTEINS"/>
    <property type="match status" value="1"/>
</dbReference>
<dbReference type="PANTHER" id="PTHR11918:SF45">
    <property type="entry name" value="THREONYLCARBAMOYLADENOSINE TRNA METHYLTHIOTRANSFERASE"/>
    <property type="match status" value="1"/>
</dbReference>
<evidence type="ECO:0000256" key="9">
    <source>
        <dbReference type="ARBA" id="ARBA00023014"/>
    </source>
</evidence>
<dbReference type="InterPro" id="IPR006638">
    <property type="entry name" value="Elp3/MiaA/NifB-like_rSAM"/>
</dbReference>
<reference evidence="15 16" key="1">
    <citation type="submission" date="2021-06" db="EMBL/GenBank/DDBJ databases">
        <authorList>
            <person name="Sun Q."/>
            <person name="Li D."/>
        </authorList>
    </citation>
    <scope>NUCLEOTIDE SEQUENCE [LARGE SCALE GENOMIC DNA]</scope>
    <source>
        <strain evidence="15 16">MSJ-40</strain>
    </source>
</reference>
<evidence type="ECO:0000256" key="10">
    <source>
        <dbReference type="ARBA" id="ARBA00031213"/>
    </source>
</evidence>
<evidence type="ECO:0000313" key="15">
    <source>
        <dbReference type="EMBL" id="MBU5438268.1"/>
    </source>
</evidence>
<dbReference type="InterPro" id="IPR020612">
    <property type="entry name" value="Methylthiotransferase_CS"/>
</dbReference>
<keyword evidence="7" id="KW-0479">Metal-binding</keyword>
<protein>
    <recommendedName>
        <fullName evidence="3">tRNA (N(6)-L-threonylcarbamoyladenosine(37)-C(2))-methylthiotransferase</fullName>
        <ecNumber evidence="3">2.8.4.5</ecNumber>
    </recommendedName>
    <alternativeName>
        <fullName evidence="10">tRNA-t(6)A37 methylthiotransferase</fullName>
    </alternativeName>
</protein>
<organism evidence="15 16">
    <name type="scientific">Tissierella simiarum</name>
    <dbReference type="NCBI Taxonomy" id="2841534"/>
    <lineage>
        <taxon>Bacteria</taxon>
        <taxon>Bacillati</taxon>
        <taxon>Bacillota</taxon>
        <taxon>Tissierellia</taxon>
        <taxon>Tissierellales</taxon>
        <taxon>Tissierellaceae</taxon>
        <taxon>Tissierella</taxon>
    </lineage>
</organism>
<dbReference type="InterPro" id="IPR034557">
    <property type="entry name" value="ThrcA_tRNA_MEthiotransferase"/>
</dbReference>
<evidence type="ECO:0000256" key="11">
    <source>
        <dbReference type="ARBA" id="ARBA00051661"/>
    </source>
</evidence>
<evidence type="ECO:0000256" key="3">
    <source>
        <dbReference type="ARBA" id="ARBA00013273"/>
    </source>
</evidence>
<evidence type="ECO:0000256" key="5">
    <source>
        <dbReference type="ARBA" id="ARBA00022679"/>
    </source>
</evidence>
<dbReference type="SMART" id="SM00729">
    <property type="entry name" value="Elp3"/>
    <property type="match status" value="1"/>
</dbReference>
<dbReference type="SFLD" id="SFLDF00295">
    <property type="entry name" value="threonylcarbamoyladenosine_tRN"/>
    <property type="match status" value="1"/>
</dbReference>